<keyword evidence="3 5" id="KW-0732">Signal</keyword>
<dbReference type="Proteomes" id="UP000291078">
    <property type="component" value="Unassembled WGS sequence"/>
</dbReference>
<evidence type="ECO:0000256" key="3">
    <source>
        <dbReference type="ARBA" id="ARBA00022729"/>
    </source>
</evidence>
<dbReference type="PANTHER" id="PTHR33420">
    <property type="entry name" value="FIMBRIAL SUBUNIT ELFA-RELATED"/>
    <property type="match status" value="1"/>
</dbReference>
<dbReference type="SUPFAM" id="SSF49401">
    <property type="entry name" value="Bacterial adhesins"/>
    <property type="match status" value="1"/>
</dbReference>
<organism evidence="6 7">
    <name type="scientific">Cupriavidus agavae</name>
    <dbReference type="NCBI Taxonomy" id="1001822"/>
    <lineage>
        <taxon>Bacteria</taxon>
        <taxon>Pseudomonadati</taxon>
        <taxon>Pseudomonadota</taxon>
        <taxon>Betaproteobacteria</taxon>
        <taxon>Burkholderiales</taxon>
        <taxon>Burkholderiaceae</taxon>
        <taxon>Cupriavidus</taxon>
    </lineage>
</organism>
<name>A0A4Q7SAM3_9BURK</name>
<evidence type="ECO:0000313" key="6">
    <source>
        <dbReference type="EMBL" id="RZT42937.1"/>
    </source>
</evidence>
<keyword evidence="7" id="KW-1185">Reference proteome</keyword>
<dbReference type="InterPro" id="IPR039458">
    <property type="entry name" value="FimA-like"/>
</dbReference>
<dbReference type="InterPro" id="IPR036937">
    <property type="entry name" value="Adhesion_dom_fimbrial_sf"/>
</dbReference>
<evidence type="ECO:0000256" key="5">
    <source>
        <dbReference type="SAM" id="SignalP"/>
    </source>
</evidence>
<evidence type="ECO:0000256" key="1">
    <source>
        <dbReference type="ARBA" id="ARBA00004561"/>
    </source>
</evidence>
<dbReference type="Gene3D" id="2.60.40.1090">
    <property type="entry name" value="Fimbrial-type adhesion domain"/>
    <property type="match status" value="1"/>
</dbReference>
<reference evidence="6 7" key="1">
    <citation type="journal article" date="2015" name="Stand. Genomic Sci.">
        <title>Genomic Encyclopedia of Bacterial and Archaeal Type Strains, Phase III: the genomes of soil and plant-associated and newly described type strains.</title>
        <authorList>
            <person name="Whitman W.B."/>
            <person name="Woyke T."/>
            <person name="Klenk H.P."/>
            <person name="Zhou Y."/>
            <person name="Lilburn T.G."/>
            <person name="Beck B.J."/>
            <person name="De Vos P."/>
            <person name="Vandamme P."/>
            <person name="Eisen J.A."/>
            <person name="Garrity G."/>
            <person name="Hugenholtz P."/>
            <person name="Kyrpides N.C."/>
        </authorList>
    </citation>
    <scope>NUCLEOTIDE SEQUENCE [LARGE SCALE GENOMIC DNA]</scope>
    <source>
        <strain evidence="6 7">ASC-9842</strain>
    </source>
</reference>
<accession>A0A4Q7SAM3</accession>
<dbReference type="GO" id="GO:0043709">
    <property type="term" value="P:cell adhesion involved in single-species biofilm formation"/>
    <property type="evidence" value="ECO:0007669"/>
    <property type="project" value="TreeGrafter"/>
</dbReference>
<comment type="subcellular location">
    <subcellularLocation>
        <location evidence="1">Fimbrium</location>
    </subcellularLocation>
</comment>
<feature type="signal peptide" evidence="5">
    <location>
        <begin position="1"/>
        <end position="34"/>
    </location>
</feature>
<dbReference type="Pfam" id="PF16970">
    <property type="entry name" value="FimA"/>
    <property type="match status" value="1"/>
</dbReference>
<dbReference type="EMBL" id="SGXM01000001">
    <property type="protein sequence ID" value="RZT42937.1"/>
    <property type="molecule type" value="Genomic_DNA"/>
</dbReference>
<dbReference type="AlphaFoldDB" id="A0A4Q7SAM3"/>
<comment type="similarity">
    <text evidence="2">Belongs to the fimbrial protein family.</text>
</comment>
<feature type="chain" id="PRO_5020380752" evidence="5">
    <location>
        <begin position="35"/>
        <end position="198"/>
    </location>
</feature>
<proteinExistence type="inferred from homology"/>
<dbReference type="GO" id="GO:0009289">
    <property type="term" value="C:pilus"/>
    <property type="evidence" value="ECO:0007669"/>
    <property type="project" value="UniProtKB-SubCell"/>
</dbReference>
<protein>
    <submittedName>
        <fullName evidence="6">Major type 1 subunit fimbrin (Pilin)</fullName>
    </submittedName>
</protein>
<comment type="caution">
    <text evidence="6">The sequence shown here is derived from an EMBL/GenBank/DDBJ whole genome shotgun (WGS) entry which is preliminary data.</text>
</comment>
<evidence type="ECO:0000256" key="2">
    <source>
        <dbReference type="ARBA" id="ARBA00006671"/>
    </source>
</evidence>
<evidence type="ECO:0000256" key="4">
    <source>
        <dbReference type="ARBA" id="ARBA00023263"/>
    </source>
</evidence>
<dbReference type="InterPro" id="IPR050263">
    <property type="entry name" value="Bact_Fimbrial_Adh_Pro"/>
</dbReference>
<gene>
    <name evidence="6" type="ORF">EV147_1983</name>
</gene>
<evidence type="ECO:0000313" key="7">
    <source>
        <dbReference type="Proteomes" id="UP000291078"/>
    </source>
</evidence>
<dbReference type="InterPro" id="IPR008966">
    <property type="entry name" value="Adhesion_dom_sf"/>
</dbReference>
<sequence length="198" mass="20243">MENSTQKYLTAYRKPLQAIAMTCALGAAASSAAADDGRITFTGSIASTTCVVTGGGPTVTGAANGNFTVGLPRVSVTSLNAAGERAGDTPFYIRLSGASCTNGAVARVYFEPAQSTNINAATGNLKNATGTGRATRVEVGLLNSNRAAINMFNDTPQTTRTIASNAAQFDYWAQYVATGGAATAGTVSTDVVYSIIYN</sequence>
<keyword evidence="4" id="KW-0281">Fimbrium</keyword>
<dbReference type="PANTHER" id="PTHR33420:SF3">
    <property type="entry name" value="FIMBRIAL SUBUNIT ELFA"/>
    <property type="match status" value="1"/>
</dbReference>